<dbReference type="AlphaFoldDB" id="A0A836ECH0"/>
<dbReference type="SMART" id="SM00397">
    <property type="entry name" value="t_SNARE"/>
    <property type="match status" value="1"/>
</dbReference>
<dbReference type="Proteomes" id="UP000667349">
    <property type="component" value="Unassembled WGS sequence"/>
</dbReference>
<dbReference type="PROSITE" id="PS50192">
    <property type="entry name" value="T_SNARE"/>
    <property type="match status" value="1"/>
</dbReference>
<name>A0A836ECH0_9HYME</name>
<organism evidence="4 5">
    <name type="scientific">Acromyrmex insinuator</name>
    <dbReference type="NCBI Taxonomy" id="230686"/>
    <lineage>
        <taxon>Eukaryota</taxon>
        <taxon>Metazoa</taxon>
        <taxon>Ecdysozoa</taxon>
        <taxon>Arthropoda</taxon>
        <taxon>Hexapoda</taxon>
        <taxon>Insecta</taxon>
        <taxon>Pterygota</taxon>
        <taxon>Neoptera</taxon>
        <taxon>Endopterygota</taxon>
        <taxon>Hymenoptera</taxon>
        <taxon>Apocrita</taxon>
        <taxon>Aculeata</taxon>
        <taxon>Formicoidea</taxon>
        <taxon>Formicidae</taxon>
        <taxon>Myrmicinae</taxon>
        <taxon>Acromyrmex</taxon>
    </lineage>
</organism>
<sequence>MSASMENLTIKQPIRRLEIQINNFNVAIPHHVNLLKRHKNNIKKYQDQHDWEQVRKEHVNVSRIVKQLKELLYQMDTLRAQVLDVDISKFDKLTTNARSSIMSAIEEYLEMELNFSTSPSMSSTNKEIQPDEIEHPLDNRNIQLQAEQENLQCQQTCLHVWNRLQGDIQQLHELFTEFNKVVHDQKEMVDNMEDNIEETQINVNEGAKYLQKASAYKVAAYPLAGAMIGTCIGGPIGLIAGLKIGGLAAVGCGILGFTGGSLLKKKQIEFVSRKQEPGLNNSTIDLTSVKKSASCPDDLKQDKKHL</sequence>
<evidence type="ECO:0000313" key="4">
    <source>
        <dbReference type="EMBL" id="KAG5311437.1"/>
    </source>
</evidence>
<dbReference type="GO" id="GO:0000421">
    <property type="term" value="C:autophagosome membrane"/>
    <property type="evidence" value="ECO:0007669"/>
    <property type="project" value="TreeGrafter"/>
</dbReference>
<keyword evidence="2" id="KW-1133">Transmembrane helix</keyword>
<dbReference type="EMBL" id="JAANHZ010000401">
    <property type="protein sequence ID" value="KAG5311437.1"/>
    <property type="molecule type" value="Genomic_DNA"/>
</dbReference>
<dbReference type="Pfam" id="PF26585">
    <property type="entry name" value="STX17_N"/>
    <property type="match status" value="1"/>
</dbReference>
<dbReference type="InterPro" id="IPR059001">
    <property type="entry name" value="STX17_N"/>
</dbReference>
<dbReference type="GO" id="GO:0048278">
    <property type="term" value="P:vesicle docking"/>
    <property type="evidence" value="ECO:0007669"/>
    <property type="project" value="TreeGrafter"/>
</dbReference>
<dbReference type="InterPro" id="IPR000727">
    <property type="entry name" value="T_SNARE_dom"/>
</dbReference>
<feature type="non-terminal residue" evidence="4">
    <location>
        <position position="306"/>
    </location>
</feature>
<dbReference type="GO" id="GO:0012505">
    <property type="term" value="C:endomembrane system"/>
    <property type="evidence" value="ECO:0007669"/>
    <property type="project" value="TreeGrafter"/>
</dbReference>
<dbReference type="GO" id="GO:0005484">
    <property type="term" value="F:SNAP receptor activity"/>
    <property type="evidence" value="ECO:0007669"/>
    <property type="project" value="TreeGrafter"/>
</dbReference>
<dbReference type="GO" id="GO:0000149">
    <property type="term" value="F:SNARE binding"/>
    <property type="evidence" value="ECO:0007669"/>
    <property type="project" value="TreeGrafter"/>
</dbReference>
<dbReference type="InterPro" id="IPR010989">
    <property type="entry name" value="SNARE"/>
</dbReference>
<comment type="similarity">
    <text evidence="1">Belongs to the syntaxin family.</text>
</comment>
<evidence type="ECO:0000256" key="2">
    <source>
        <dbReference type="SAM" id="Phobius"/>
    </source>
</evidence>
<dbReference type="InterPro" id="IPR028676">
    <property type="entry name" value="STX17_SNARE"/>
</dbReference>
<reference evidence="4" key="1">
    <citation type="submission" date="2020-02" db="EMBL/GenBank/DDBJ databases">
        <title>Relaxed selection underlies rapid genomic changes in the transitions from sociality to social parasitism in ants.</title>
        <authorList>
            <person name="Bi X."/>
        </authorList>
    </citation>
    <scope>NUCLEOTIDE SEQUENCE</scope>
    <source>
        <strain evidence="4">BGI-DK2013a</strain>
        <tissue evidence="4">Whole body</tissue>
    </source>
</reference>
<feature type="non-terminal residue" evidence="4">
    <location>
        <position position="1"/>
    </location>
</feature>
<evidence type="ECO:0000313" key="5">
    <source>
        <dbReference type="Proteomes" id="UP000667349"/>
    </source>
</evidence>
<dbReference type="GO" id="GO:0006906">
    <property type="term" value="P:vesicle fusion"/>
    <property type="evidence" value="ECO:0007669"/>
    <property type="project" value="TreeGrafter"/>
</dbReference>
<keyword evidence="2" id="KW-0812">Transmembrane</keyword>
<dbReference type="GO" id="GO:0005886">
    <property type="term" value="C:plasma membrane"/>
    <property type="evidence" value="ECO:0007669"/>
    <property type="project" value="TreeGrafter"/>
</dbReference>
<keyword evidence="2" id="KW-0472">Membrane</keyword>
<dbReference type="CDD" id="cd15846">
    <property type="entry name" value="SNARE_syntaxin17"/>
    <property type="match status" value="1"/>
</dbReference>
<dbReference type="GO" id="GO:0006887">
    <property type="term" value="P:exocytosis"/>
    <property type="evidence" value="ECO:0007669"/>
    <property type="project" value="TreeGrafter"/>
</dbReference>
<keyword evidence="5" id="KW-1185">Reference proteome</keyword>
<dbReference type="PANTHER" id="PTHR19957:SF139">
    <property type="entry name" value="SYNTAXIN-17"/>
    <property type="match status" value="1"/>
</dbReference>
<dbReference type="InterPro" id="IPR045242">
    <property type="entry name" value="Syntaxin"/>
</dbReference>
<dbReference type="SUPFAM" id="SSF47661">
    <property type="entry name" value="t-snare proteins"/>
    <property type="match status" value="1"/>
</dbReference>
<dbReference type="GO" id="GO:0006886">
    <property type="term" value="P:intracellular protein transport"/>
    <property type="evidence" value="ECO:0007669"/>
    <property type="project" value="TreeGrafter"/>
</dbReference>
<evidence type="ECO:0000256" key="1">
    <source>
        <dbReference type="ARBA" id="ARBA00009063"/>
    </source>
</evidence>
<accession>A0A836ECH0</accession>
<proteinExistence type="inferred from homology"/>
<feature type="domain" description="T-SNARE coiled-coil homology" evidence="3">
    <location>
        <begin position="163"/>
        <end position="213"/>
    </location>
</feature>
<feature type="transmembrane region" description="Helical" evidence="2">
    <location>
        <begin position="218"/>
        <end position="238"/>
    </location>
</feature>
<dbReference type="GO" id="GO:0031201">
    <property type="term" value="C:SNARE complex"/>
    <property type="evidence" value="ECO:0007669"/>
    <property type="project" value="TreeGrafter"/>
</dbReference>
<dbReference type="PANTHER" id="PTHR19957">
    <property type="entry name" value="SYNTAXIN"/>
    <property type="match status" value="1"/>
</dbReference>
<comment type="caution">
    <text evidence="4">The sequence shown here is derived from an EMBL/GenBank/DDBJ whole genome shotgun (WGS) entry which is preliminary data.</text>
</comment>
<feature type="transmembrane region" description="Helical" evidence="2">
    <location>
        <begin position="244"/>
        <end position="263"/>
    </location>
</feature>
<evidence type="ECO:0000259" key="3">
    <source>
        <dbReference type="PROSITE" id="PS50192"/>
    </source>
</evidence>
<protein>
    <submittedName>
        <fullName evidence="4">STX17 protein</fullName>
    </submittedName>
</protein>
<dbReference type="Gene3D" id="1.20.5.110">
    <property type="match status" value="1"/>
</dbReference>
<gene>
    <name evidence="4" type="primary">Stx17</name>
    <name evidence="4" type="ORF">G6Z75_0014218</name>
</gene>